<evidence type="ECO:0000256" key="5">
    <source>
        <dbReference type="RuleBase" id="RU364019"/>
    </source>
</evidence>
<evidence type="ECO:0000256" key="4">
    <source>
        <dbReference type="ARBA" id="ARBA00023065"/>
    </source>
</evidence>
<evidence type="ECO:0000256" key="1">
    <source>
        <dbReference type="ARBA" id="ARBA00010066"/>
    </source>
</evidence>
<proteinExistence type="inferred from homology"/>
<dbReference type="InterPro" id="IPR005124">
    <property type="entry name" value="V-ATPase_G"/>
</dbReference>
<comment type="subunit">
    <text evidence="5">V-ATPase is a heteromultimeric enzyme made up of two complexes: the ATP-hydrolytic V1 complex and the proton translocation V0 complex.</text>
</comment>
<comment type="caution">
    <text evidence="7">The sequence shown here is derived from an EMBL/GenBank/DDBJ whole genome shotgun (WGS) entry which is preliminary data.</text>
</comment>
<dbReference type="Gene3D" id="1.20.5.2950">
    <property type="match status" value="1"/>
</dbReference>
<dbReference type="EMBL" id="AQGS01000086">
    <property type="protein sequence ID" value="EPS43202.1"/>
    <property type="molecule type" value="Genomic_DNA"/>
</dbReference>
<dbReference type="AlphaFoldDB" id="S8C656"/>
<dbReference type="OrthoDB" id="250802at2759"/>
<keyword evidence="8" id="KW-1185">Reference proteome</keyword>
<feature type="coiled-coil region" evidence="6">
    <location>
        <begin position="42"/>
        <end position="92"/>
    </location>
</feature>
<dbReference type="STRING" id="1284197.S8C656"/>
<dbReference type="eggNOG" id="KOG1772">
    <property type="taxonomic scope" value="Eukaryota"/>
</dbReference>
<dbReference type="GO" id="GO:0000221">
    <property type="term" value="C:vacuolar proton-transporting V-type ATPase, V1 domain"/>
    <property type="evidence" value="ECO:0007669"/>
    <property type="project" value="TreeGrafter"/>
</dbReference>
<protein>
    <recommendedName>
        <fullName evidence="5">V-type proton ATPase subunit G</fullName>
    </recommendedName>
</protein>
<keyword evidence="3 5" id="KW-0375">Hydrogen ion transport</keyword>
<evidence type="ECO:0000256" key="6">
    <source>
        <dbReference type="SAM" id="Coils"/>
    </source>
</evidence>
<dbReference type="PANTHER" id="PTHR12713">
    <property type="entry name" value="VACUOLAR ATP SYNTHASE SUBUNIT G"/>
    <property type="match status" value="1"/>
</dbReference>
<evidence type="ECO:0000313" key="8">
    <source>
        <dbReference type="Proteomes" id="UP000015100"/>
    </source>
</evidence>
<dbReference type="GO" id="GO:0016887">
    <property type="term" value="F:ATP hydrolysis activity"/>
    <property type="evidence" value="ECO:0007669"/>
    <property type="project" value="TreeGrafter"/>
</dbReference>
<evidence type="ECO:0000256" key="3">
    <source>
        <dbReference type="ARBA" id="ARBA00022781"/>
    </source>
</evidence>
<comment type="similarity">
    <text evidence="1 5">Belongs to the V-ATPase G subunit family.</text>
</comment>
<name>S8C656_DACHA</name>
<keyword evidence="6" id="KW-0175">Coiled coil</keyword>
<evidence type="ECO:0000256" key="2">
    <source>
        <dbReference type="ARBA" id="ARBA00022448"/>
    </source>
</evidence>
<dbReference type="GO" id="GO:0046961">
    <property type="term" value="F:proton-transporting ATPase activity, rotational mechanism"/>
    <property type="evidence" value="ECO:0007669"/>
    <property type="project" value="InterPro"/>
</dbReference>
<accession>S8C656</accession>
<reference evidence="8" key="2">
    <citation type="submission" date="2013-04" db="EMBL/GenBank/DDBJ databases">
        <title>Genomic mechanisms accounting for the adaptation to parasitism in nematode-trapping fungi.</title>
        <authorList>
            <person name="Ahren D.G."/>
        </authorList>
    </citation>
    <scope>NUCLEOTIDE SEQUENCE [LARGE SCALE GENOMIC DNA]</scope>
    <source>
        <strain evidence="8">CBS 200.50</strain>
    </source>
</reference>
<dbReference type="NCBIfam" id="TIGR01147">
    <property type="entry name" value="V_ATP_synt_G"/>
    <property type="match status" value="1"/>
</dbReference>
<organism evidence="7 8">
    <name type="scientific">Dactylellina haptotyla (strain CBS 200.50)</name>
    <name type="common">Nematode-trapping fungus</name>
    <name type="synonym">Monacrosporium haptotylum</name>
    <dbReference type="NCBI Taxonomy" id="1284197"/>
    <lineage>
        <taxon>Eukaryota</taxon>
        <taxon>Fungi</taxon>
        <taxon>Dikarya</taxon>
        <taxon>Ascomycota</taxon>
        <taxon>Pezizomycotina</taxon>
        <taxon>Orbiliomycetes</taxon>
        <taxon>Orbiliales</taxon>
        <taxon>Orbiliaceae</taxon>
        <taxon>Dactylellina</taxon>
    </lineage>
</organism>
<reference evidence="7 8" key="1">
    <citation type="journal article" date="2013" name="PLoS Genet.">
        <title>Genomic mechanisms accounting for the adaptation to parasitism in nematode-trapping fungi.</title>
        <authorList>
            <person name="Meerupati T."/>
            <person name="Andersson K.M."/>
            <person name="Friman E."/>
            <person name="Kumar D."/>
            <person name="Tunlid A."/>
            <person name="Ahren D."/>
        </authorList>
    </citation>
    <scope>NUCLEOTIDE SEQUENCE [LARGE SCALE GENOMIC DNA]</scope>
    <source>
        <strain evidence="7 8">CBS 200.50</strain>
    </source>
</reference>
<keyword evidence="2 5" id="KW-0813">Transport</keyword>
<comment type="function">
    <text evidence="5">Subunit of the V1 complex of vacuolar(H+)-ATPase (V-ATPase), a multisubunit enzyme composed of a peripheral complex (V1) that hydrolyzes ATP and a membrane integral complex (V0) that translocates protons. V-ATPase is responsible for acidifying and maintaining the pH of intracellular compartments and in some cell types, is targeted to the plasma membrane, where it is responsible for acidifying the extracellular environment.</text>
</comment>
<dbReference type="PANTHER" id="PTHR12713:SF11">
    <property type="entry name" value="V-TYPE PROTON ATPASE SUBUNIT G"/>
    <property type="match status" value="1"/>
</dbReference>
<evidence type="ECO:0000313" key="7">
    <source>
        <dbReference type="EMBL" id="EPS43202.1"/>
    </source>
</evidence>
<keyword evidence="4 5" id="KW-0406">Ion transport</keyword>
<dbReference type="Proteomes" id="UP000015100">
    <property type="component" value="Unassembled WGS sequence"/>
</dbReference>
<dbReference type="HOGENOM" id="CLU_1503380_0_0_1"/>
<dbReference type="Pfam" id="PF03179">
    <property type="entry name" value="V-ATPase_G"/>
    <property type="match status" value="1"/>
</dbReference>
<gene>
    <name evidence="7" type="ORF">H072_2813</name>
</gene>
<sequence length="179" mass="20454">MDGHRVANPRPCDCVGGAKLTGYDYDDHHPTNPLSLFWIQTLLNAEQEAQKIVQKARAYRVQRVKDARSEAQKEIEEYRQKKEEEFQRFESEVQLPSDYIIPLYSHIPAAMISNNLWRCKQHSGINAQAEKDAEKEIEGKLKEIDEAGNKSRDKVIQDLIAAVTAVKAEPHINSKTVKK</sequence>